<feature type="domain" description="ASCH" evidence="1">
    <location>
        <begin position="4"/>
        <end position="107"/>
    </location>
</feature>
<dbReference type="AlphaFoldDB" id="A0A1G1W6G5"/>
<evidence type="ECO:0000259" key="1">
    <source>
        <dbReference type="SMART" id="SM01022"/>
    </source>
</evidence>
<evidence type="ECO:0000313" key="2">
    <source>
        <dbReference type="EMBL" id="OGY23184.1"/>
    </source>
</evidence>
<evidence type="ECO:0000313" key="3">
    <source>
        <dbReference type="Proteomes" id="UP000176631"/>
    </source>
</evidence>
<dbReference type="Proteomes" id="UP000176631">
    <property type="component" value="Unassembled WGS sequence"/>
</dbReference>
<sequence length="107" mass="12548">MKTLKFDEKFVGPILAGEKTNTWRLFDEKNLKTGDEIEFINKQTGETFAKAKLTDVFEKPFKDLTPEDFEGHEKFPSEKEMFETYSKYYGKQVSSQTPVKIIHFKLL</sequence>
<dbReference type="EMBL" id="MHCP01000028">
    <property type="protein sequence ID" value="OGY23184.1"/>
    <property type="molecule type" value="Genomic_DNA"/>
</dbReference>
<dbReference type="SUPFAM" id="SSF88697">
    <property type="entry name" value="PUA domain-like"/>
    <property type="match status" value="1"/>
</dbReference>
<comment type="caution">
    <text evidence="2">The sequence shown here is derived from an EMBL/GenBank/DDBJ whole genome shotgun (WGS) entry which is preliminary data.</text>
</comment>
<dbReference type="Pfam" id="PF04266">
    <property type="entry name" value="ASCH"/>
    <property type="match status" value="1"/>
</dbReference>
<dbReference type="PANTHER" id="PTHR42250:SF1">
    <property type="entry name" value="ASCH DOMAIN-CONTAINING PROTEIN"/>
    <property type="match status" value="1"/>
</dbReference>
<dbReference type="InterPro" id="IPR015947">
    <property type="entry name" value="PUA-like_sf"/>
</dbReference>
<gene>
    <name evidence="2" type="ORF">A2172_02285</name>
</gene>
<name>A0A1G1W6G5_9BACT</name>
<dbReference type="PANTHER" id="PTHR42250">
    <property type="entry name" value="ASCH DOMAIN-CONTAINING PROTEIN"/>
    <property type="match status" value="1"/>
</dbReference>
<reference evidence="2 3" key="1">
    <citation type="journal article" date="2016" name="Nat. Commun.">
        <title>Thousands of microbial genomes shed light on interconnected biogeochemical processes in an aquifer system.</title>
        <authorList>
            <person name="Anantharaman K."/>
            <person name="Brown C.T."/>
            <person name="Hug L.A."/>
            <person name="Sharon I."/>
            <person name="Castelle C.J."/>
            <person name="Probst A.J."/>
            <person name="Thomas B.C."/>
            <person name="Singh A."/>
            <person name="Wilkins M.J."/>
            <person name="Karaoz U."/>
            <person name="Brodie E.L."/>
            <person name="Williams K.H."/>
            <person name="Hubbard S.S."/>
            <person name="Banfield J.F."/>
        </authorList>
    </citation>
    <scope>NUCLEOTIDE SEQUENCE [LARGE SCALE GENOMIC DNA]</scope>
</reference>
<protein>
    <recommendedName>
        <fullName evidence="1">ASCH domain-containing protein</fullName>
    </recommendedName>
</protein>
<proteinExistence type="predicted"/>
<dbReference type="SMART" id="SM01022">
    <property type="entry name" value="ASCH"/>
    <property type="match status" value="1"/>
</dbReference>
<dbReference type="Gene3D" id="2.30.130.30">
    <property type="entry name" value="Hypothetical protein"/>
    <property type="match status" value="1"/>
</dbReference>
<dbReference type="InterPro" id="IPR007374">
    <property type="entry name" value="ASCH_domain"/>
</dbReference>
<accession>A0A1G1W6G5</accession>
<organism evidence="2 3">
    <name type="scientific">Candidatus Woykebacteria bacterium RBG_13_40_15</name>
    <dbReference type="NCBI Taxonomy" id="1802593"/>
    <lineage>
        <taxon>Bacteria</taxon>
        <taxon>Candidatus Woykeibacteriota</taxon>
    </lineage>
</organism>